<proteinExistence type="predicted"/>
<accession>A0A6B0ULE2</accession>
<evidence type="ECO:0000313" key="1">
    <source>
        <dbReference type="EMBL" id="MXU90486.1"/>
    </source>
</evidence>
<name>A0A6B0ULE2_IXORI</name>
<dbReference type="AlphaFoldDB" id="A0A6B0ULE2"/>
<organism evidence="1">
    <name type="scientific">Ixodes ricinus</name>
    <name type="common">Common tick</name>
    <name type="synonym">Acarus ricinus</name>
    <dbReference type="NCBI Taxonomy" id="34613"/>
    <lineage>
        <taxon>Eukaryota</taxon>
        <taxon>Metazoa</taxon>
        <taxon>Ecdysozoa</taxon>
        <taxon>Arthropoda</taxon>
        <taxon>Chelicerata</taxon>
        <taxon>Arachnida</taxon>
        <taxon>Acari</taxon>
        <taxon>Parasitiformes</taxon>
        <taxon>Ixodida</taxon>
        <taxon>Ixodoidea</taxon>
        <taxon>Ixodidae</taxon>
        <taxon>Ixodinae</taxon>
        <taxon>Ixodes</taxon>
    </lineage>
</organism>
<sequence>MLGWGTAALLSVTATMGAVLTPFFICSCSQRSSSATSSCSFSWLLFSSWACIMASRARCFSRAPVFTVKLMRPSSSSLWSSSSFLVRRDFSSGSCGSSGTKSPISRAICRCFLRA</sequence>
<dbReference type="EMBL" id="GIFC01008403">
    <property type="protein sequence ID" value="MXU90486.1"/>
    <property type="molecule type" value="Transcribed_RNA"/>
</dbReference>
<protein>
    <submittedName>
        <fullName evidence="1">Putative secreted protein</fullName>
    </submittedName>
</protein>
<reference evidence="1" key="1">
    <citation type="submission" date="2019-12" db="EMBL/GenBank/DDBJ databases">
        <title>An insight into the sialome of adult female Ixodes ricinus ticks feeding for 6 days.</title>
        <authorList>
            <person name="Perner J."/>
            <person name="Ribeiro J.M.C."/>
        </authorList>
    </citation>
    <scope>NUCLEOTIDE SEQUENCE</scope>
    <source>
        <strain evidence="1">Semi-engorged</strain>
        <tissue evidence="1">Salivary glands</tissue>
    </source>
</reference>